<name>A0ABR7LTD5_9ACTN</name>
<reference evidence="10 11" key="1">
    <citation type="submission" date="2020-06" db="EMBL/GenBank/DDBJ databases">
        <title>Actinomadura xiongansis sp. nov., isolated from soil of Baiyangdian.</title>
        <authorList>
            <person name="Zhang X."/>
        </authorList>
    </citation>
    <scope>NUCLEOTIDE SEQUENCE [LARGE SCALE GENOMIC DNA]</scope>
    <source>
        <strain evidence="10 11">HBUM206468</strain>
    </source>
</reference>
<dbReference type="InterPro" id="IPR007698">
    <property type="entry name" value="AlaDH/PNT_NAD(H)-bd"/>
</dbReference>
<dbReference type="PANTHER" id="PTHR10160">
    <property type="entry name" value="NAD(P) TRANSHYDROGENASE"/>
    <property type="match status" value="1"/>
</dbReference>
<comment type="function">
    <text evidence="1">The transhydrogenation between NADH and NADP is coupled to respiration and ATP hydrolysis and functions as a proton pump across the membrane.</text>
</comment>
<evidence type="ECO:0000256" key="1">
    <source>
        <dbReference type="ARBA" id="ARBA00003943"/>
    </source>
</evidence>
<gene>
    <name evidence="10" type="ORF">HKK74_21835</name>
</gene>
<dbReference type="SMART" id="SM01003">
    <property type="entry name" value="AlaDh_PNT_N"/>
    <property type="match status" value="1"/>
</dbReference>
<dbReference type="EC" id="7.1.1.1" evidence="2"/>
<evidence type="ECO:0000313" key="11">
    <source>
        <dbReference type="Proteomes" id="UP000805614"/>
    </source>
</evidence>
<dbReference type="RefSeq" id="WP_187245109.1">
    <property type="nucleotide sequence ID" value="NZ_BAAAOK010000037.1"/>
</dbReference>
<dbReference type="InterPro" id="IPR036291">
    <property type="entry name" value="NAD(P)-bd_dom_sf"/>
</dbReference>
<dbReference type="SMART" id="SM01002">
    <property type="entry name" value="AlaDh_PNT_C"/>
    <property type="match status" value="1"/>
</dbReference>
<evidence type="ECO:0000256" key="2">
    <source>
        <dbReference type="ARBA" id="ARBA00012943"/>
    </source>
</evidence>
<keyword evidence="11" id="KW-1185">Reference proteome</keyword>
<dbReference type="Pfam" id="PF01262">
    <property type="entry name" value="AlaDh_PNT_C"/>
    <property type="match status" value="1"/>
</dbReference>
<dbReference type="Gene3D" id="3.40.50.720">
    <property type="entry name" value="NAD(P)-binding Rossmann-like Domain"/>
    <property type="match status" value="2"/>
</dbReference>
<proteinExistence type="predicted"/>
<dbReference type="Pfam" id="PF05222">
    <property type="entry name" value="AlaDh_PNT_N"/>
    <property type="match status" value="1"/>
</dbReference>
<dbReference type="SUPFAM" id="SSF52283">
    <property type="entry name" value="Formate/glycerate dehydrogenase catalytic domain-like"/>
    <property type="match status" value="1"/>
</dbReference>
<keyword evidence="6" id="KW-0520">NAD</keyword>
<feature type="domain" description="Alanine dehydrogenase/pyridine nucleotide transhydrogenase NAD(H)-binding" evidence="8">
    <location>
        <begin position="151"/>
        <end position="302"/>
    </location>
</feature>
<protein>
    <recommendedName>
        <fullName evidence="2">proton-translocating NAD(P)(+) transhydrogenase</fullName>
        <ecNumber evidence="2">7.1.1.1</ecNumber>
    </recommendedName>
</protein>
<evidence type="ECO:0000256" key="4">
    <source>
        <dbReference type="ARBA" id="ARBA00022857"/>
    </source>
</evidence>
<keyword evidence="4" id="KW-0521">NADP</keyword>
<dbReference type="InterPro" id="IPR007886">
    <property type="entry name" value="AlaDH/PNT_N"/>
</dbReference>
<keyword evidence="3" id="KW-0547">Nucleotide-binding</keyword>
<keyword evidence="5" id="KW-1278">Translocase</keyword>
<organism evidence="10 11">
    <name type="scientific">Actinomadura alba</name>
    <dbReference type="NCBI Taxonomy" id="406431"/>
    <lineage>
        <taxon>Bacteria</taxon>
        <taxon>Bacillati</taxon>
        <taxon>Actinomycetota</taxon>
        <taxon>Actinomycetes</taxon>
        <taxon>Streptosporangiales</taxon>
        <taxon>Thermomonosporaceae</taxon>
        <taxon>Actinomadura</taxon>
    </lineage>
</organism>
<dbReference type="Proteomes" id="UP000805614">
    <property type="component" value="Unassembled WGS sequence"/>
</dbReference>
<feature type="domain" description="Alanine dehydrogenase/pyridine nucleotide transhydrogenase N-terminal" evidence="9">
    <location>
        <begin position="7"/>
        <end position="127"/>
    </location>
</feature>
<evidence type="ECO:0000256" key="5">
    <source>
        <dbReference type="ARBA" id="ARBA00022967"/>
    </source>
</evidence>
<evidence type="ECO:0000256" key="3">
    <source>
        <dbReference type="ARBA" id="ARBA00022741"/>
    </source>
</evidence>
<dbReference type="SUPFAM" id="SSF51735">
    <property type="entry name" value="NAD(P)-binding Rossmann-fold domains"/>
    <property type="match status" value="1"/>
</dbReference>
<evidence type="ECO:0000259" key="8">
    <source>
        <dbReference type="SMART" id="SM01002"/>
    </source>
</evidence>
<evidence type="ECO:0000313" key="10">
    <source>
        <dbReference type="EMBL" id="MBC6468113.1"/>
    </source>
</evidence>
<comment type="catalytic activity">
    <reaction evidence="7">
        <text>NAD(+) + NADPH + H(+)(in) = NADH + NADP(+) + H(+)(out)</text>
        <dbReference type="Rhea" id="RHEA:47992"/>
        <dbReference type="ChEBI" id="CHEBI:15378"/>
        <dbReference type="ChEBI" id="CHEBI:57540"/>
        <dbReference type="ChEBI" id="CHEBI:57783"/>
        <dbReference type="ChEBI" id="CHEBI:57945"/>
        <dbReference type="ChEBI" id="CHEBI:58349"/>
        <dbReference type="EC" id="7.1.1.1"/>
    </reaction>
</comment>
<comment type="caution">
    <text evidence="10">The sequence shown here is derived from an EMBL/GenBank/DDBJ whole genome shotgun (WGS) entry which is preliminary data.</text>
</comment>
<accession>A0ABR7LTD5</accession>
<evidence type="ECO:0000259" key="9">
    <source>
        <dbReference type="SMART" id="SM01003"/>
    </source>
</evidence>
<evidence type="ECO:0000256" key="7">
    <source>
        <dbReference type="ARBA" id="ARBA00048202"/>
    </source>
</evidence>
<evidence type="ECO:0000256" key="6">
    <source>
        <dbReference type="ARBA" id="ARBA00023027"/>
    </source>
</evidence>
<dbReference type="EMBL" id="JABVEC010000016">
    <property type="protein sequence ID" value="MBC6468113.1"/>
    <property type="molecule type" value="Genomic_DNA"/>
</dbReference>
<sequence length="374" mass="38057">MARLMVGVAKETAPGERRVALVPAAVGAVSALGVDVAVQAGAGAAAGFTDAAYAEAGVAVLTRSRLFGLADLLVGVQAPRLRVDCRLRRGQALMGLLQPLRSPLTIRNWAVQGITSISLDLMPSALIHGELLDAAASQERITGYEAVLVAAHHCGRCLPATVGEEGTGPVRVLVVGGGATGLQAMATAHGLGARVEVYDASRRAIDEVLCAGAEYLDLSAAGFPAAVRLALTAVIPRFDIVIATPWEPPGAEPDGLITAEAVRAMRPGSVVVDTTVEPGIGTVELAVPDTTVTAGPGILVIGAGNLPSRVAATASAAFAHRIAALLAHLIHDGALAIELTDPLQAAIVVTHRGNVLNDAVWQQILDVTAPAGLP</sequence>
<dbReference type="PANTHER" id="PTHR10160:SF19">
    <property type="entry name" value="PROTON-TRANSLOCATING NAD(P)(+) TRANSHYDROGENASE"/>
    <property type="match status" value="1"/>
</dbReference>